<evidence type="ECO:0000256" key="1">
    <source>
        <dbReference type="SAM" id="SignalP"/>
    </source>
</evidence>
<protein>
    <submittedName>
        <fullName evidence="2">Uncharacterized protein</fullName>
    </submittedName>
</protein>
<reference evidence="2 3" key="1">
    <citation type="submission" date="2014-08" db="EMBL/GenBank/DDBJ databases">
        <authorList>
            <person name="Chen Y.-H."/>
        </authorList>
    </citation>
    <scope>NUCLEOTIDE SEQUENCE [LARGE SCALE GENOMIC DNA]</scope>
</reference>
<name>A0A0T7FHH3_NEOGA</name>
<gene>
    <name evidence="2" type="ORF">NGAL_HAMBI1145_23550</name>
</gene>
<organism evidence="2 3">
    <name type="scientific">Neorhizobium galegae bv. officinalis</name>
    <dbReference type="NCBI Taxonomy" id="323656"/>
    <lineage>
        <taxon>Bacteria</taxon>
        <taxon>Pseudomonadati</taxon>
        <taxon>Pseudomonadota</taxon>
        <taxon>Alphaproteobacteria</taxon>
        <taxon>Hyphomicrobiales</taxon>
        <taxon>Rhizobiaceae</taxon>
        <taxon>Rhizobium/Agrobacterium group</taxon>
        <taxon>Neorhizobium</taxon>
    </lineage>
</organism>
<evidence type="ECO:0000313" key="3">
    <source>
        <dbReference type="Proteomes" id="UP000046176"/>
    </source>
</evidence>
<proteinExistence type="predicted"/>
<dbReference type="AlphaFoldDB" id="A0A0T7FHH3"/>
<dbReference type="EMBL" id="CCRH01000006">
    <property type="protein sequence ID" value="CDZ34485.1"/>
    <property type="molecule type" value="Genomic_DNA"/>
</dbReference>
<dbReference type="Proteomes" id="UP000046176">
    <property type="component" value="Unassembled WGS sequence"/>
</dbReference>
<sequence>MPRRRLNLNICVAGMRAMLALWRAADGLPAIPVPVLPLQYVEMQMVLVGGVAAR</sequence>
<feature type="signal peptide" evidence="1">
    <location>
        <begin position="1"/>
        <end position="24"/>
    </location>
</feature>
<keyword evidence="1" id="KW-0732">Signal</keyword>
<evidence type="ECO:0000313" key="2">
    <source>
        <dbReference type="EMBL" id="CDZ34485.1"/>
    </source>
</evidence>
<accession>A0A0T7FHH3</accession>
<feature type="chain" id="PRO_5006682214" evidence="1">
    <location>
        <begin position="25"/>
        <end position="54"/>
    </location>
</feature>